<organism evidence="3">
    <name type="scientific">Ignisphaera aggregans</name>
    <dbReference type="NCBI Taxonomy" id="334771"/>
    <lineage>
        <taxon>Archaea</taxon>
        <taxon>Thermoproteota</taxon>
        <taxon>Thermoprotei</taxon>
        <taxon>Desulfurococcales</taxon>
        <taxon>Desulfurococcaceae</taxon>
        <taxon>Ignisphaera</taxon>
    </lineage>
</organism>
<gene>
    <name evidence="3" type="ORF">ENV14_03420</name>
</gene>
<evidence type="ECO:0000259" key="2">
    <source>
        <dbReference type="Pfam" id="PF07282"/>
    </source>
</evidence>
<sequence>MATFPYRKFVEYVDYKFYERGLSVVEVDAKKTSITCPVCGHADRGNRASKEVFKCRRCGFTSNAQYVACLNLFSRSNDGSVAIRGGGLVLAPRKAGPVVPANVAPDEPLTEMKWLREKPAQALKIPLVTKR</sequence>
<dbReference type="AlphaFoldDB" id="A0A7C4FE49"/>
<protein>
    <submittedName>
        <fullName evidence="3">Transposase</fullName>
    </submittedName>
</protein>
<dbReference type="InterPro" id="IPR010095">
    <property type="entry name" value="Cas12f1-like_TNB"/>
</dbReference>
<dbReference type="Pfam" id="PF07282">
    <property type="entry name" value="Cas12f1-like_TNB"/>
    <property type="match status" value="1"/>
</dbReference>
<name>A0A7C4FE49_9CREN</name>
<accession>A0A7C4FE49</accession>
<evidence type="ECO:0000256" key="1">
    <source>
        <dbReference type="ARBA" id="ARBA00023125"/>
    </source>
</evidence>
<proteinExistence type="predicted"/>
<keyword evidence="1" id="KW-0238">DNA-binding</keyword>
<feature type="domain" description="Cas12f1-like TNB" evidence="2">
    <location>
        <begin position="6"/>
        <end position="72"/>
    </location>
</feature>
<evidence type="ECO:0000313" key="3">
    <source>
        <dbReference type="EMBL" id="HGI87425.1"/>
    </source>
</evidence>
<comment type="caution">
    <text evidence="3">The sequence shown here is derived from an EMBL/GenBank/DDBJ whole genome shotgun (WGS) entry which is preliminary data.</text>
</comment>
<dbReference type="EMBL" id="DTFF01000029">
    <property type="protein sequence ID" value="HGI87425.1"/>
    <property type="molecule type" value="Genomic_DNA"/>
</dbReference>
<dbReference type="GO" id="GO:0003677">
    <property type="term" value="F:DNA binding"/>
    <property type="evidence" value="ECO:0007669"/>
    <property type="project" value="UniProtKB-KW"/>
</dbReference>
<reference evidence="3" key="1">
    <citation type="journal article" date="2020" name="mSystems">
        <title>Genome- and Community-Level Interaction Insights into Carbon Utilization and Element Cycling Functions of Hydrothermarchaeota in Hydrothermal Sediment.</title>
        <authorList>
            <person name="Zhou Z."/>
            <person name="Liu Y."/>
            <person name="Xu W."/>
            <person name="Pan J."/>
            <person name="Luo Z.H."/>
            <person name="Li M."/>
        </authorList>
    </citation>
    <scope>NUCLEOTIDE SEQUENCE [LARGE SCALE GENOMIC DNA]</scope>
    <source>
        <strain evidence="3">SpSt-732</strain>
    </source>
</reference>